<reference evidence="1" key="1">
    <citation type="journal article" date="2020" name="Nature">
        <title>Giant virus diversity and host interactions through global metagenomics.</title>
        <authorList>
            <person name="Schulz F."/>
            <person name="Roux S."/>
            <person name="Paez-Espino D."/>
            <person name="Jungbluth S."/>
            <person name="Walsh D.A."/>
            <person name="Denef V.J."/>
            <person name="McMahon K.D."/>
            <person name="Konstantinidis K.T."/>
            <person name="Eloe-Fadrosh E.A."/>
            <person name="Kyrpides N.C."/>
            <person name="Woyke T."/>
        </authorList>
    </citation>
    <scope>NUCLEOTIDE SEQUENCE</scope>
    <source>
        <strain evidence="1">GVMAG-M-3300023179-82</strain>
    </source>
</reference>
<sequence>MKERYHENKVKLIKYDTSKQVINSGFSLSTKVVYSSKSTDNTPSIHHYSK</sequence>
<accession>A0A6C0H9G6</accession>
<dbReference type="AlphaFoldDB" id="A0A6C0H9G6"/>
<dbReference type="EMBL" id="MN739899">
    <property type="protein sequence ID" value="QHT76643.1"/>
    <property type="molecule type" value="Genomic_DNA"/>
</dbReference>
<evidence type="ECO:0000313" key="1">
    <source>
        <dbReference type="EMBL" id="QHT76643.1"/>
    </source>
</evidence>
<proteinExistence type="predicted"/>
<organism evidence="1">
    <name type="scientific">viral metagenome</name>
    <dbReference type="NCBI Taxonomy" id="1070528"/>
    <lineage>
        <taxon>unclassified sequences</taxon>
        <taxon>metagenomes</taxon>
        <taxon>organismal metagenomes</taxon>
    </lineage>
</organism>
<protein>
    <submittedName>
        <fullName evidence="1">Uncharacterized protein</fullName>
    </submittedName>
</protein>
<name>A0A6C0H9G6_9ZZZZ</name>